<dbReference type="InterPro" id="IPR019355">
    <property type="entry name" value="Cell_cycle_regulator_Mat89Bb"/>
</dbReference>
<evidence type="ECO:0000256" key="12">
    <source>
        <dbReference type="ARBA" id="ARBA00065185"/>
    </source>
</evidence>
<accession>A0A915DLT0</accession>
<evidence type="ECO:0000256" key="4">
    <source>
        <dbReference type="ARBA" id="ARBA00022490"/>
    </source>
</evidence>
<evidence type="ECO:0000313" key="14">
    <source>
        <dbReference type="WBParaSite" id="jg20922"/>
    </source>
</evidence>
<dbReference type="Pfam" id="PF10221">
    <property type="entry name" value="Mat89Bb"/>
    <property type="match status" value="1"/>
</dbReference>
<dbReference type="WBParaSite" id="jg20922">
    <property type="protein sequence ID" value="jg20922"/>
    <property type="gene ID" value="jg20922"/>
</dbReference>
<dbReference type="Gene3D" id="3.40.720.10">
    <property type="entry name" value="Alkaline Phosphatase, subunit A"/>
    <property type="match status" value="1"/>
</dbReference>
<dbReference type="PANTHER" id="PTHR12955">
    <property type="entry name" value="SARCOMA ANTIGEN NY-SAR-95-RELATED"/>
    <property type="match status" value="1"/>
</dbReference>
<dbReference type="PANTHER" id="PTHR12955:SF1">
    <property type="entry name" value="INTEGRATOR COMPLEX SUBUNIT 13"/>
    <property type="match status" value="1"/>
</dbReference>
<proteinExistence type="inferred from homology"/>
<evidence type="ECO:0000256" key="11">
    <source>
        <dbReference type="ARBA" id="ARBA00061603"/>
    </source>
</evidence>
<organism evidence="13 14">
    <name type="scientific">Ditylenchus dipsaci</name>
    <dbReference type="NCBI Taxonomy" id="166011"/>
    <lineage>
        <taxon>Eukaryota</taxon>
        <taxon>Metazoa</taxon>
        <taxon>Ecdysozoa</taxon>
        <taxon>Nematoda</taxon>
        <taxon>Chromadorea</taxon>
        <taxon>Rhabditida</taxon>
        <taxon>Tylenchina</taxon>
        <taxon>Tylenchomorpha</taxon>
        <taxon>Sphaerularioidea</taxon>
        <taxon>Anguinidae</taxon>
        <taxon>Anguininae</taxon>
        <taxon>Ditylenchus</taxon>
    </lineage>
</organism>
<dbReference type="InterPro" id="IPR017850">
    <property type="entry name" value="Alkaline_phosphatase_core_sf"/>
</dbReference>
<dbReference type="InterPro" id="IPR004245">
    <property type="entry name" value="DUF229"/>
</dbReference>
<reference evidence="14" key="1">
    <citation type="submission" date="2022-11" db="UniProtKB">
        <authorList>
            <consortium name="WormBaseParasite"/>
        </authorList>
    </citation>
    <scope>IDENTIFICATION</scope>
</reference>
<dbReference type="SUPFAM" id="SSF53649">
    <property type="entry name" value="Alkaline phosphatase-like"/>
    <property type="match status" value="1"/>
</dbReference>
<keyword evidence="4" id="KW-0963">Cytoplasm</keyword>
<dbReference type="GO" id="GO:0032039">
    <property type="term" value="C:integrator complex"/>
    <property type="evidence" value="ECO:0007669"/>
    <property type="project" value="TreeGrafter"/>
</dbReference>
<dbReference type="GO" id="GO:0007346">
    <property type="term" value="P:regulation of mitotic cell cycle"/>
    <property type="evidence" value="ECO:0007669"/>
    <property type="project" value="TreeGrafter"/>
</dbReference>
<evidence type="ECO:0000256" key="10">
    <source>
        <dbReference type="ARBA" id="ARBA00032585"/>
    </source>
</evidence>
<sequence>MIAEDWSSTVFTYPNCAGFNYTPADHYMRNFNKDRCKESYTHLLEYFRQYVDIYDDVQDKFSITWIVSLAHDSTNALYHTDERFYQLFLGLKQKLDNSFLFVMGDHGLRFGKIRHTKAGKTEDNNPALFVALPRSLRSNVELKGMMETNSRQLITHHDLYATFLAIAKSSHRWNSKEWEKEWPGKEENSMHLPSHHGSSLFHTLKQPRNCPLLRIPFEYCQCEMNLTKVTPSNNSNSSNINELPVRFFNYLAETAVARMNEDLAKGNLTSKCSLLEASSKNEVELQRYQANNQSETEFTTFFMTFETIPEESSHKTVIVLDRSPKLAAPAIEDISLQLKDDQGGQINGRLSKTLWNCSVEAALEFHRVVADLFPHGSKQLRFAVSDFVGRFLTPSWSDELITYDELLKALSSCDVPQSSGDASSCSVLNGISMAVEHHHNLTANEIFKKLYKRKSEKTDKKLGPQDPEFWKASVLQQRLGFKQPEAVAVKDEIGEIQEHDDSGFGSRRTGHTDFANKGTIVVLTSIESLEEYDAINEVIIEQTLARNESIRQSEGKHNFLVIDQIHLIVINLLNKENIGNAKSKLFGRKMTSILNSSVHKALQDVYDLVSTTVSGIPMKEEAHQGQSVNYDVELLHSRHAHQHLLANAGPKLKSEKFPLLQNSFLLTPAYVNSRPTVCLTSFVLSGKTVMLEVERELAPKQETAHIGPNLHQKLICHSLTKDEVTGALIVQSVAIGNTATLDGALTANKQTGNDFKKSDINYTSMVQLMNASSLVVVPNKTVNRKLQTVTAVEKNRQAEDFKKNIWSLTEYFPTSLRESFILNMPEKFEVLFSTIQKPVIGAEDFDKCKKYIYGLIASRNGNETFTLKNIDCIHISKITTRDEQFRIAFEELVKMMKTLFIVHLCTKNCLKYLKEVVEPQQRLPVKRALEAEKPRNTSRSNSPLLKKAKKCEHRAGWAEKKSTCLTFTTTSTKRANNLGQRNLLAERSMEITLKIIYTPS</sequence>
<keyword evidence="5" id="KW-0132">Cell division</keyword>
<protein>
    <recommendedName>
        <fullName evidence="3">Protein asunder</fullName>
    </recommendedName>
    <alternativeName>
        <fullName evidence="10">Cell cycle regulator Mat89Bb</fullName>
    </alternativeName>
    <alternativeName>
        <fullName evidence="9">Set apart in position or space protein</fullName>
    </alternativeName>
</protein>
<keyword evidence="8" id="KW-0131">Cell cycle</keyword>
<evidence type="ECO:0000256" key="7">
    <source>
        <dbReference type="ARBA" id="ARBA00023242"/>
    </source>
</evidence>
<evidence type="ECO:0000256" key="2">
    <source>
        <dbReference type="ARBA" id="ARBA00004556"/>
    </source>
</evidence>
<evidence type="ECO:0000256" key="3">
    <source>
        <dbReference type="ARBA" id="ARBA00020501"/>
    </source>
</evidence>
<evidence type="ECO:0000256" key="9">
    <source>
        <dbReference type="ARBA" id="ARBA00030658"/>
    </source>
</evidence>
<comment type="similarity">
    <text evidence="11">Belongs to the Integrator subunit 13 family.</text>
</comment>
<comment type="subunit">
    <text evidence="12">Belongs to the multiprotein complex Integrator, at least composed of IntS1, IntS2, IntS3, IntS4, omd/IntS5, IntS6, defl/IntS7, IntS8, IntS9, IntS10, IntS11, IntS12, asun/IntS13, IntS14 and IntS15. The core complex associates with protein phosphatase 2A subunits mts/PP2A and Pp2A-29B, to form the Integrator-PP2A (INTAC) complex.</text>
</comment>
<dbReference type="Proteomes" id="UP000887574">
    <property type="component" value="Unplaced"/>
</dbReference>
<evidence type="ECO:0000256" key="8">
    <source>
        <dbReference type="ARBA" id="ARBA00023306"/>
    </source>
</evidence>
<name>A0A915DLT0_9BILA</name>
<dbReference type="Pfam" id="PF02995">
    <property type="entry name" value="DUF229"/>
    <property type="match status" value="1"/>
</dbReference>
<keyword evidence="7" id="KW-0539">Nucleus</keyword>
<dbReference type="GO" id="GO:0048471">
    <property type="term" value="C:perinuclear region of cytoplasm"/>
    <property type="evidence" value="ECO:0007669"/>
    <property type="project" value="UniProtKB-SubCell"/>
</dbReference>
<comment type="subcellular location">
    <subcellularLocation>
        <location evidence="2">Cytoplasm</location>
        <location evidence="2">Perinuclear region</location>
    </subcellularLocation>
    <subcellularLocation>
        <location evidence="1">Nucleus</location>
    </subcellularLocation>
</comment>
<dbReference type="AlphaFoldDB" id="A0A915DLT0"/>
<keyword evidence="13" id="KW-1185">Reference proteome</keyword>
<dbReference type="GO" id="GO:0051301">
    <property type="term" value="P:cell division"/>
    <property type="evidence" value="ECO:0007669"/>
    <property type="project" value="UniProtKB-KW"/>
</dbReference>
<dbReference type="GO" id="GO:0051642">
    <property type="term" value="P:centrosome localization"/>
    <property type="evidence" value="ECO:0007669"/>
    <property type="project" value="TreeGrafter"/>
</dbReference>
<keyword evidence="6" id="KW-0498">Mitosis</keyword>
<evidence type="ECO:0000256" key="6">
    <source>
        <dbReference type="ARBA" id="ARBA00022776"/>
    </source>
</evidence>
<evidence type="ECO:0000313" key="13">
    <source>
        <dbReference type="Proteomes" id="UP000887574"/>
    </source>
</evidence>
<evidence type="ECO:0000256" key="1">
    <source>
        <dbReference type="ARBA" id="ARBA00004123"/>
    </source>
</evidence>
<evidence type="ECO:0000256" key="5">
    <source>
        <dbReference type="ARBA" id="ARBA00022618"/>
    </source>
</evidence>